<reference evidence="2 3" key="1">
    <citation type="journal article" date="2012" name="Science">
        <title>The Paleozoic origin of enzymatic lignin decomposition reconstructed from 31 fungal genomes.</title>
        <authorList>
            <person name="Floudas D."/>
            <person name="Binder M."/>
            <person name="Riley R."/>
            <person name="Barry K."/>
            <person name="Blanchette R.A."/>
            <person name="Henrissat B."/>
            <person name="Martinez A.T."/>
            <person name="Otillar R."/>
            <person name="Spatafora J.W."/>
            <person name="Yadav J.S."/>
            <person name="Aerts A."/>
            <person name="Benoit I."/>
            <person name="Boyd A."/>
            <person name="Carlson A."/>
            <person name="Copeland A."/>
            <person name="Coutinho P.M."/>
            <person name="de Vries R.P."/>
            <person name="Ferreira P."/>
            <person name="Findley K."/>
            <person name="Foster B."/>
            <person name="Gaskell J."/>
            <person name="Glotzer D."/>
            <person name="Gorecki P."/>
            <person name="Heitman J."/>
            <person name="Hesse C."/>
            <person name="Hori C."/>
            <person name="Igarashi K."/>
            <person name="Jurgens J.A."/>
            <person name="Kallen N."/>
            <person name="Kersten P."/>
            <person name="Kohler A."/>
            <person name="Kuees U."/>
            <person name="Kumar T.K.A."/>
            <person name="Kuo A."/>
            <person name="LaButti K."/>
            <person name="Larrondo L.F."/>
            <person name="Lindquist E."/>
            <person name="Ling A."/>
            <person name="Lombard V."/>
            <person name="Lucas S."/>
            <person name="Lundell T."/>
            <person name="Martin R."/>
            <person name="McLaughlin D.J."/>
            <person name="Morgenstern I."/>
            <person name="Morin E."/>
            <person name="Murat C."/>
            <person name="Nagy L.G."/>
            <person name="Nolan M."/>
            <person name="Ohm R.A."/>
            <person name="Patyshakuliyeva A."/>
            <person name="Rokas A."/>
            <person name="Ruiz-Duenas F.J."/>
            <person name="Sabat G."/>
            <person name="Salamov A."/>
            <person name="Samejima M."/>
            <person name="Schmutz J."/>
            <person name="Slot J.C."/>
            <person name="St John F."/>
            <person name="Stenlid J."/>
            <person name="Sun H."/>
            <person name="Sun S."/>
            <person name="Syed K."/>
            <person name="Tsang A."/>
            <person name="Wiebenga A."/>
            <person name="Young D."/>
            <person name="Pisabarro A."/>
            <person name="Eastwood D.C."/>
            <person name="Martin F."/>
            <person name="Cullen D."/>
            <person name="Grigoriev I.V."/>
            <person name="Hibbett D.S."/>
        </authorList>
    </citation>
    <scope>NUCLEOTIDE SEQUENCE [LARGE SCALE GENOMIC DNA]</scope>
    <source>
        <strain evidence="2 3">ATCC 11539</strain>
    </source>
</reference>
<keyword evidence="1" id="KW-0812">Transmembrane</keyword>
<feature type="transmembrane region" description="Helical" evidence="1">
    <location>
        <begin position="112"/>
        <end position="134"/>
    </location>
</feature>
<dbReference type="GeneID" id="19307766"/>
<dbReference type="Gene3D" id="3.40.50.720">
    <property type="entry name" value="NAD(P)-binding Rossmann-like Domain"/>
    <property type="match status" value="1"/>
</dbReference>
<evidence type="ECO:0000256" key="1">
    <source>
        <dbReference type="SAM" id="Phobius"/>
    </source>
</evidence>
<dbReference type="OrthoDB" id="1933717at2759"/>
<dbReference type="InterPro" id="IPR036291">
    <property type="entry name" value="NAD(P)-bd_dom_sf"/>
</dbReference>
<dbReference type="Pfam" id="PF00106">
    <property type="entry name" value="adh_short"/>
    <property type="match status" value="1"/>
</dbReference>
<dbReference type="KEGG" id="gtr:GLOTRDRAFT_67066"/>
<dbReference type="HOGENOM" id="CLU_010194_9_2_1"/>
<dbReference type="RefSeq" id="XP_007871259.1">
    <property type="nucleotide sequence ID" value="XM_007873068.1"/>
</dbReference>
<organism evidence="2 3">
    <name type="scientific">Gloeophyllum trabeum (strain ATCC 11539 / FP-39264 / Madison 617)</name>
    <name type="common">Brown rot fungus</name>
    <dbReference type="NCBI Taxonomy" id="670483"/>
    <lineage>
        <taxon>Eukaryota</taxon>
        <taxon>Fungi</taxon>
        <taxon>Dikarya</taxon>
        <taxon>Basidiomycota</taxon>
        <taxon>Agaricomycotina</taxon>
        <taxon>Agaricomycetes</taxon>
        <taxon>Gloeophyllales</taxon>
        <taxon>Gloeophyllaceae</taxon>
        <taxon>Gloeophyllum</taxon>
    </lineage>
</organism>
<gene>
    <name evidence="2" type="ORF">GLOTRDRAFT_67066</name>
</gene>
<accession>S7PSA2</accession>
<dbReference type="Proteomes" id="UP000030669">
    <property type="component" value="Unassembled WGS sequence"/>
</dbReference>
<dbReference type="eggNOG" id="KOG1611">
    <property type="taxonomic scope" value="Eukaryota"/>
</dbReference>
<dbReference type="OMA" id="GPDNTED"/>
<name>S7PSA2_GLOTA</name>
<dbReference type="SUPFAM" id="SSF51735">
    <property type="entry name" value="NAD(P)-binding Rossmann-fold domains"/>
    <property type="match status" value="1"/>
</dbReference>
<dbReference type="PANTHER" id="PTHR45458">
    <property type="entry name" value="SHORT-CHAIN DEHYDROGENASE/REDUCTASE SDR"/>
    <property type="match status" value="1"/>
</dbReference>
<keyword evidence="1" id="KW-1133">Transmembrane helix</keyword>
<proteinExistence type="predicted"/>
<dbReference type="GO" id="GO:0016616">
    <property type="term" value="F:oxidoreductase activity, acting on the CH-OH group of donors, NAD or NADP as acceptor"/>
    <property type="evidence" value="ECO:0007669"/>
    <property type="project" value="TreeGrafter"/>
</dbReference>
<dbReference type="PRINTS" id="PR00081">
    <property type="entry name" value="GDHRDH"/>
</dbReference>
<evidence type="ECO:0000313" key="2">
    <source>
        <dbReference type="EMBL" id="EPQ50278.1"/>
    </source>
</evidence>
<dbReference type="AlphaFoldDB" id="S7PSA2"/>
<evidence type="ECO:0000313" key="3">
    <source>
        <dbReference type="Proteomes" id="UP000030669"/>
    </source>
</evidence>
<protein>
    <submittedName>
        <fullName evidence="2">NAD P-binding protein</fullName>
    </submittedName>
</protein>
<sequence length="269" mass="28975">MPSYVVTGAARGIGFGFLKKLSEDPNNTVFGLVRKLSTSTDAKELASKRPNVHILQADIVDDKALAAAAEEVAKVTGGSLDVLINNAGVQDLGYLNADIDGFPNFETLKKDLFATLEVNVYGVMITILTFIPLLKKSSIKKVVTLSSAMCDLDFINGTGMTTSVSYSISKGAVNVAMAKFAAKFKDDGIIFLSICPGLTSTGATSAESLTPEEWAVIKKQIACAQKLYPHFQQPHSVEYSIDKQLEVINSWTLDKSGGYVSHKGNKEWL</sequence>
<dbReference type="InterPro" id="IPR002347">
    <property type="entry name" value="SDR_fam"/>
</dbReference>
<dbReference type="InterPro" id="IPR052184">
    <property type="entry name" value="SDR_enzymes"/>
</dbReference>
<keyword evidence="3" id="KW-1185">Reference proteome</keyword>
<dbReference type="EMBL" id="KB469319">
    <property type="protein sequence ID" value="EPQ50278.1"/>
    <property type="molecule type" value="Genomic_DNA"/>
</dbReference>
<keyword evidence="1" id="KW-0472">Membrane</keyword>
<dbReference type="PANTHER" id="PTHR45458:SF3">
    <property type="entry name" value="CHAIN DEHYDROGENASE (ATSC), PUTATIVE-RELATED"/>
    <property type="match status" value="1"/>
</dbReference>